<dbReference type="Proteomes" id="UP000011958">
    <property type="component" value="Unassembled WGS sequence"/>
</dbReference>
<evidence type="ECO:0000256" key="13">
    <source>
        <dbReference type="ARBA" id="ARBA00051967"/>
    </source>
</evidence>
<reference evidence="16" key="1">
    <citation type="journal article" date="2016" name="Nat. Commun.">
        <title>Genome analysis of three Pneumocystis species reveals adaptation mechanisms to life exclusively in mammalian hosts.</title>
        <authorList>
            <person name="Ma L."/>
            <person name="Chen Z."/>
            <person name="Huang D.W."/>
            <person name="Kutty G."/>
            <person name="Ishihara M."/>
            <person name="Wang H."/>
            <person name="Abouelleil A."/>
            <person name="Bishop L."/>
            <person name="Davey E."/>
            <person name="Deng R."/>
            <person name="Deng X."/>
            <person name="Fan L."/>
            <person name="Fantoni G."/>
            <person name="Fitzgerald M."/>
            <person name="Gogineni E."/>
            <person name="Goldberg J.M."/>
            <person name="Handley G."/>
            <person name="Hu X."/>
            <person name="Huber C."/>
            <person name="Jiao X."/>
            <person name="Jones K."/>
            <person name="Levin J.Z."/>
            <person name="Liu Y."/>
            <person name="Macdonald P."/>
            <person name="Melnikov A."/>
            <person name="Raley C."/>
            <person name="Sassi M."/>
            <person name="Sherman B.T."/>
            <person name="Song X."/>
            <person name="Sykes S."/>
            <person name="Tran B."/>
            <person name="Walsh L."/>
            <person name="Xia Y."/>
            <person name="Yang J."/>
            <person name="Young S."/>
            <person name="Zeng Q."/>
            <person name="Zheng X."/>
            <person name="Stephens R."/>
            <person name="Nusbaum C."/>
            <person name="Birren B.W."/>
            <person name="Azadi P."/>
            <person name="Lempicki R.A."/>
            <person name="Cuomo C.A."/>
            <person name="Kovacs J.A."/>
        </authorList>
    </citation>
    <scope>NUCLEOTIDE SEQUENCE [LARGE SCALE GENOMIC DNA]</scope>
    <source>
        <strain evidence="16">B123</strain>
    </source>
</reference>
<keyword evidence="9" id="KW-0067">ATP-binding</keyword>
<evidence type="ECO:0000256" key="2">
    <source>
        <dbReference type="ARBA" id="ARBA00008226"/>
    </source>
</evidence>
<dbReference type="EC" id="6.1.1.14" evidence="4"/>
<evidence type="ECO:0000259" key="14">
    <source>
        <dbReference type="PROSITE" id="PS50862"/>
    </source>
</evidence>
<dbReference type="NCBIfam" id="TIGR00389">
    <property type="entry name" value="glyS_dimeric"/>
    <property type="match status" value="1"/>
</dbReference>
<dbReference type="Gene3D" id="3.30.930.10">
    <property type="entry name" value="Bira Bifunctional Protein, Domain 2"/>
    <property type="match status" value="1"/>
</dbReference>
<evidence type="ECO:0000313" key="16">
    <source>
        <dbReference type="Proteomes" id="UP000011958"/>
    </source>
</evidence>
<organism evidence="15 16">
    <name type="scientific">Pneumocystis murina (strain B123)</name>
    <name type="common">Mouse pneumocystis pneumonia agent</name>
    <name type="synonym">Pneumocystis carinii f. sp. muris</name>
    <dbReference type="NCBI Taxonomy" id="1069680"/>
    <lineage>
        <taxon>Eukaryota</taxon>
        <taxon>Fungi</taxon>
        <taxon>Dikarya</taxon>
        <taxon>Ascomycota</taxon>
        <taxon>Taphrinomycotina</taxon>
        <taxon>Pneumocystomycetes</taxon>
        <taxon>Pneumocystaceae</taxon>
        <taxon>Pneumocystis</taxon>
    </lineage>
</organism>
<dbReference type="OMA" id="MEMQYFV"/>
<dbReference type="FunFam" id="3.30.720.200:FF:000001">
    <property type="entry name" value="Glycine--tRNA ligase 2"/>
    <property type="match status" value="1"/>
</dbReference>
<keyword evidence="6 15" id="KW-0436">Ligase</keyword>
<dbReference type="InterPro" id="IPR004154">
    <property type="entry name" value="Anticodon-bd"/>
</dbReference>
<dbReference type="GO" id="GO:0004820">
    <property type="term" value="F:glycine-tRNA ligase activity"/>
    <property type="evidence" value="ECO:0007669"/>
    <property type="project" value="UniProtKB-EC"/>
</dbReference>
<dbReference type="PROSITE" id="PS50862">
    <property type="entry name" value="AA_TRNA_LIGASE_II"/>
    <property type="match status" value="1"/>
</dbReference>
<dbReference type="STRING" id="1069680.M7NMU0"/>
<dbReference type="NCBIfam" id="NF003211">
    <property type="entry name" value="PRK04173.1"/>
    <property type="match status" value="1"/>
</dbReference>
<dbReference type="InterPro" id="IPR033731">
    <property type="entry name" value="GlyRS-like_core"/>
</dbReference>
<evidence type="ECO:0000256" key="7">
    <source>
        <dbReference type="ARBA" id="ARBA00022679"/>
    </source>
</evidence>
<comment type="similarity">
    <text evidence="2">Belongs to the class-II aminoacyl-tRNA synthetase family.</text>
</comment>
<name>M7NMU0_PNEMU</name>
<comment type="caution">
    <text evidence="15">The sequence shown here is derived from an EMBL/GenBank/DDBJ whole genome shotgun (WGS) entry which is preliminary data.</text>
</comment>
<dbReference type="GO" id="GO:0005739">
    <property type="term" value="C:mitochondrion"/>
    <property type="evidence" value="ECO:0007669"/>
    <property type="project" value="EnsemblFungi"/>
</dbReference>
<dbReference type="InterPro" id="IPR002315">
    <property type="entry name" value="tRNA-synt_gly"/>
</dbReference>
<evidence type="ECO:0000256" key="12">
    <source>
        <dbReference type="ARBA" id="ARBA00030057"/>
    </source>
</evidence>
<dbReference type="InterPro" id="IPR045864">
    <property type="entry name" value="aa-tRNA-synth_II/BPL/LPL"/>
</dbReference>
<dbReference type="CDD" id="cd00774">
    <property type="entry name" value="GlyRS-like_core"/>
    <property type="match status" value="1"/>
</dbReference>
<dbReference type="PANTHER" id="PTHR10745">
    <property type="entry name" value="GLYCYL-TRNA SYNTHETASE/DNA POLYMERASE SUBUNIT GAMMA-2"/>
    <property type="match status" value="1"/>
</dbReference>
<comment type="subcellular location">
    <subcellularLocation>
        <location evidence="1">Cytoplasm</location>
    </subcellularLocation>
</comment>
<dbReference type="Pfam" id="PF03129">
    <property type="entry name" value="HGTP_anticodon"/>
    <property type="match status" value="1"/>
</dbReference>
<keyword evidence="10" id="KW-0648">Protein biosynthesis</keyword>
<keyword evidence="8" id="KW-0547">Nucleotide-binding</keyword>
<dbReference type="InterPro" id="IPR027031">
    <property type="entry name" value="Gly-tRNA_synthase/POLG2"/>
</dbReference>
<feature type="domain" description="Aminoacyl-transfer RNA synthetases class-II family profile" evidence="14">
    <location>
        <begin position="194"/>
        <end position="524"/>
    </location>
</feature>
<dbReference type="PRINTS" id="PR01043">
    <property type="entry name" value="TRNASYNTHGLY"/>
</dbReference>
<dbReference type="InterPro" id="IPR006195">
    <property type="entry name" value="aa-tRNA-synth_II"/>
</dbReference>
<dbReference type="FunFam" id="3.40.50.800:FF:000004">
    <property type="entry name" value="Glycine--tRNA ligase 2"/>
    <property type="match status" value="1"/>
</dbReference>
<sequence>MSIKSENPGFCRSRLEELLKKRFFYCPSFELYGGVSGLYDYGPPGMALEQNILEIWRKHFVHEENMLEIGTSIVTPHEVLETSGHVYKFRDWMCKDPSTGEIFRADHLIKEILKERIKKGLESGLGCKDMSRDACGERYDKFDSCLNEIKQYESILSQIDNYDDKGLSRVIEEHDIRNPQTNVRVEGPVAFNLMFATEIGPTGNMTGYLRPETAQGQFLNFNKLLEFNNAKMPFASVVVGKSFRNEISPRSGLLRVREFTMAEIEHYVDPLNKDHKRFDEVENVKMKFLTREIQMSGKEEIIEMTVGEAVFRGILDNTTLAYFLARIHLFLIKIGVNKNKLRFRQHMRNEMAHYASDCWDAELLTSYGWIECVGCADRAAYDLTVHSDKTKEKLVVRELLSKPMEVKEWVVTVDKKKIGPLLKKDLKVVEQAISSWSNEDKIRYRDQAVSEGKIVVKVADGRQFEIPSSLFTIEQVKKTISVREYIPNVIEPSFGIGRILYSLIEHSYWIRSDDIDRCVLSFLPIVAPVKCLLVPLSNNSAFDPIIDKLSSELRRLGISYKVDDSSAAIGRRYSRNDELGTPFGITVDFQTVNDGSLTLRERDTTKQIRASEKEILKVVKELSEGLISWDDVLKDFPIFNKQNTDTPEITDLYTRE</sequence>
<dbReference type="PANTHER" id="PTHR10745:SF0">
    <property type="entry name" value="GLYCINE--TRNA LIGASE"/>
    <property type="match status" value="1"/>
</dbReference>
<keyword evidence="7" id="KW-0808">Transferase</keyword>
<dbReference type="AlphaFoldDB" id="M7NMU0"/>
<dbReference type="CDD" id="cd00858">
    <property type="entry name" value="GlyRS_anticodon"/>
    <property type="match status" value="1"/>
</dbReference>
<dbReference type="SUPFAM" id="SSF52954">
    <property type="entry name" value="Class II aaRS ABD-related"/>
    <property type="match status" value="1"/>
</dbReference>
<dbReference type="GeneID" id="19896715"/>
<dbReference type="GO" id="GO:0016740">
    <property type="term" value="F:transferase activity"/>
    <property type="evidence" value="ECO:0007669"/>
    <property type="project" value="UniProtKB-KW"/>
</dbReference>
<dbReference type="FunFam" id="3.30.930.10:FF:000010">
    <property type="entry name" value="Glycyl-tRNA synthetase 1"/>
    <property type="match status" value="1"/>
</dbReference>
<comment type="catalytic activity">
    <reaction evidence="13">
        <text>2 ATP + H(+) = P(1),P(4)-bis(5'-adenosyl) tetraphosphate + diphosphate</text>
        <dbReference type="Rhea" id="RHEA:34935"/>
        <dbReference type="ChEBI" id="CHEBI:15378"/>
        <dbReference type="ChEBI" id="CHEBI:30616"/>
        <dbReference type="ChEBI" id="CHEBI:33019"/>
        <dbReference type="ChEBI" id="CHEBI:58141"/>
    </reaction>
</comment>
<dbReference type="VEuPathDB" id="FungiDB:PNEG_03028"/>
<dbReference type="GO" id="GO:0005524">
    <property type="term" value="F:ATP binding"/>
    <property type="evidence" value="ECO:0007669"/>
    <property type="project" value="UniProtKB-KW"/>
</dbReference>
<keyword evidence="5" id="KW-0963">Cytoplasm</keyword>
<dbReference type="Gene3D" id="3.30.720.200">
    <property type="match status" value="1"/>
</dbReference>
<keyword evidence="16" id="KW-1185">Reference proteome</keyword>
<dbReference type="SUPFAM" id="SSF55681">
    <property type="entry name" value="Class II aaRS and biotin synthetases"/>
    <property type="match status" value="1"/>
</dbReference>
<dbReference type="Gene3D" id="3.40.50.800">
    <property type="entry name" value="Anticodon-binding domain"/>
    <property type="match status" value="1"/>
</dbReference>
<dbReference type="RefSeq" id="XP_007875079.1">
    <property type="nucleotide sequence ID" value="XM_007876888.1"/>
</dbReference>
<dbReference type="eggNOG" id="KOG2298">
    <property type="taxonomic scope" value="Eukaryota"/>
</dbReference>
<evidence type="ECO:0000313" key="15">
    <source>
        <dbReference type="EMBL" id="EMR08547.1"/>
    </source>
</evidence>
<dbReference type="EMBL" id="AFWA02000015">
    <property type="protein sequence ID" value="EMR08547.1"/>
    <property type="molecule type" value="Genomic_DNA"/>
</dbReference>
<evidence type="ECO:0000256" key="6">
    <source>
        <dbReference type="ARBA" id="ARBA00022598"/>
    </source>
</evidence>
<evidence type="ECO:0000256" key="3">
    <source>
        <dbReference type="ARBA" id="ARBA00011738"/>
    </source>
</evidence>
<protein>
    <recommendedName>
        <fullName evidence="4">glycine--tRNA ligase</fullName>
        <ecNumber evidence="4">6.1.1.14</ecNumber>
    </recommendedName>
    <alternativeName>
        <fullName evidence="12">Diadenosine tetraphosphate synthetase</fullName>
    </alternativeName>
</protein>
<evidence type="ECO:0000256" key="1">
    <source>
        <dbReference type="ARBA" id="ARBA00004496"/>
    </source>
</evidence>
<gene>
    <name evidence="15" type="ORF">PNEG_03028</name>
</gene>
<dbReference type="Pfam" id="PF00587">
    <property type="entry name" value="tRNA-synt_2b"/>
    <property type="match status" value="1"/>
</dbReference>
<dbReference type="Gene3D" id="3.30.40.230">
    <property type="match status" value="1"/>
</dbReference>
<accession>M7NMU0</accession>
<dbReference type="FunFam" id="3.30.930.10:FF:000158">
    <property type="entry name" value="Glycyl-tRNA synthetase"/>
    <property type="match status" value="1"/>
</dbReference>
<dbReference type="GO" id="GO:0070150">
    <property type="term" value="P:mitochondrial glycyl-tRNA aminoacylation"/>
    <property type="evidence" value="ECO:0007669"/>
    <property type="project" value="EnsemblFungi"/>
</dbReference>
<dbReference type="OrthoDB" id="57698at2759"/>
<comment type="subunit">
    <text evidence="3">Homodimer.</text>
</comment>
<dbReference type="HOGENOM" id="CLU_015515_1_2_1"/>
<evidence type="ECO:0000256" key="10">
    <source>
        <dbReference type="ARBA" id="ARBA00022917"/>
    </source>
</evidence>
<evidence type="ECO:0000256" key="5">
    <source>
        <dbReference type="ARBA" id="ARBA00022490"/>
    </source>
</evidence>
<dbReference type="InterPro" id="IPR002314">
    <property type="entry name" value="aa-tRNA-synt_IIb"/>
</dbReference>
<proteinExistence type="inferred from homology"/>
<keyword evidence="11" id="KW-0030">Aminoacyl-tRNA synthetase</keyword>
<dbReference type="InterPro" id="IPR036621">
    <property type="entry name" value="Anticodon-bd_dom_sf"/>
</dbReference>
<evidence type="ECO:0000256" key="4">
    <source>
        <dbReference type="ARBA" id="ARBA00012829"/>
    </source>
</evidence>
<evidence type="ECO:0000256" key="9">
    <source>
        <dbReference type="ARBA" id="ARBA00022840"/>
    </source>
</evidence>
<evidence type="ECO:0000256" key="8">
    <source>
        <dbReference type="ARBA" id="ARBA00022741"/>
    </source>
</evidence>
<evidence type="ECO:0000256" key="11">
    <source>
        <dbReference type="ARBA" id="ARBA00023146"/>
    </source>
</evidence>